<evidence type="ECO:0000259" key="4">
    <source>
        <dbReference type="SMART" id="SM00642"/>
    </source>
</evidence>
<evidence type="ECO:0000256" key="3">
    <source>
        <dbReference type="ARBA" id="ARBA00023295"/>
    </source>
</evidence>
<dbReference type="SUPFAM" id="SSF81296">
    <property type="entry name" value="E set domains"/>
    <property type="match status" value="1"/>
</dbReference>
<comment type="similarity">
    <text evidence="1">Belongs to the glycosyl hydrolase 13 family.</text>
</comment>
<dbReference type="PANTHER" id="PTHR10357">
    <property type="entry name" value="ALPHA-AMYLASE FAMILY MEMBER"/>
    <property type="match status" value="1"/>
</dbReference>
<evidence type="ECO:0000313" key="6">
    <source>
        <dbReference type="Proteomes" id="UP000183255"/>
    </source>
</evidence>
<dbReference type="Pfam" id="PF02903">
    <property type="entry name" value="Alpha-amylase_N"/>
    <property type="match status" value="1"/>
</dbReference>
<name>A0A1G8PFE5_9CLOT</name>
<dbReference type="Pfam" id="PF00128">
    <property type="entry name" value="Alpha-amylase"/>
    <property type="match status" value="1"/>
</dbReference>
<evidence type="ECO:0000256" key="1">
    <source>
        <dbReference type="ARBA" id="ARBA00008061"/>
    </source>
</evidence>
<evidence type="ECO:0000313" key="5">
    <source>
        <dbReference type="EMBL" id="SDI91046.1"/>
    </source>
</evidence>
<proteinExistence type="inferred from homology"/>
<dbReference type="InterPro" id="IPR014756">
    <property type="entry name" value="Ig_E-set"/>
</dbReference>
<dbReference type="SMART" id="SM00642">
    <property type="entry name" value="Aamy"/>
    <property type="match status" value="1"/>
</dbReference>
<evidence type="ECO:0000256" key="2">
    <source>
        <dbReference type="ARBA" id="ARBA00022801"/>
    </source>
</evidence>
<keyword evidence="3 5" id="KW-0326">Glycosidase</keyword>
<dbReference type="InterPro" id="IPR017853">
    <property type="entry name" value="GH"/>
</dbReference>
<dbReference type="CDD" id="cd11338">
    <property type="entry name" value="AmyAc_CMD"/>
    <property type="match status" value="1"/>
</dbReference>
<dbReference type="InterPro" id="IPR006047">
    <property type="entry name" value="GH13_cat_dom"/>
</dbReference>
<reference evidence="5 6" key="1">
    <citation type="submission" date="2016-10" db="EMBL/GenBank/DDBJ databases">
        <authorList>
            <person name="de Groot N.N."/>
        </authorList>
    </citation>
    <scope>NUCLEOTIDE SEQUENCE [LARGE SCALE GENOMIC DNA]</scope>
    <source>
        <strain evidence="5 6">CGMCC 1.5058</strain>
    </source>
</reference>
<dbReference type="AlphaFoldDB" id="A0A1G8PFE5"/>
<keyword evidence="2" id="KW-0378">Hydrolase</keyword>
<dbReference type="InterPro" id="IPR004185">
    <property type="entry name" value="Glyco_hydro_13_lg-like_dom"/>
</dbReference>
<dbReference type="SUPFAM" id="SSF51445">
    <property type="entry name" value="(Trans)glycosidases"/>
    <property type="match status" value="1"/>
</dbReference>
<dbReference type="Proteomes" id="UP000183255">
    <property type="component" value="Unassembled WGS sequence"/>
</dbReference>
<dbReference type="Gene3D" id="3.20.20.80">
    <property type="entry name" value="Glycosidases"/>
    <property type="match status" value="1"/>
</dbReference>
<accession>A0A1G8PFE5</accession>
<dbReference type="RefSeq" id="WP_036909340.1">
    <property type="nucleotide sequence ID" value="NZ_FNDZ01000005.1"/>
</dbReference>
<protein>
    <submittedName>
        <fullName evidence="5">Glycosidase</fullName>
    </submittedName>
</protein>
<sequence>MNLHALYHQTTVPYAYPLDEEHLYVRLRAAKGDLSEVKVYYRDRYQWPALYKIKTLKKSYADKLFSYYDTALALHRNRYAYYFVLRTKEGRRYVMDERGVWEKKPRVLRPYQFPYIASEDVYKGADWLKEAICYQIFPDRFHRGEESDQVIEETSLASWGARPTTKNHFGGNIKGITEKIPYLKELGVTLLYFTPLFTSSSNHKYNTKDYLEIDPRFGSLKETKELVRLCHEAGIRVVFDAVFNHTGHDFFAFQDVLEKGEESEYADWFHIDSYPVSLAKANYYTFANRVSYMPKVNLKNQGIRDYFLKVAKYWIREVGIDGYRLDVCDELSHDFLKDLRKAVKEEKEDAVLIGEIMHEAETFLDGTELDSIMNYPFRHAMVDTFAREELSLSEFFQVLLKNQVLYREDITAQMLNLLGSHDVPRFLTESGGNKKKLMLATAFQFLYKGVPYVYYGDEIGLTGGKDPLCRKTMIFEEDRQDEKLLSFFKTMIRLRKDHPVLTHGHFTLKSVEEKTFHFTREDDKDRVEVFFNLAPDERRVPLDKNLHGINLYTGEEVDADGSCVLSGQSFLAVLVKK</sequence>
<dbReference type="GO" id="GO:0004553">
    <property type="term" value="F:hydrolase activity, hydrolyzing O-glycosyl compounds"/>
    <property type="evidence" value="ECO:0007669"/>
    <property type="project" value="InterPro"/>
</dbReference>
<dbReference type="Gene3D" id="3.90.400.10">
    <property type="entry name" value="Oligo-1,6-glucosidase, Domain 2"/>
    <property type="match status" value="1"/>
</dbReference>
<dbReference type="SUPFAM" id="SSF51011">
    <property type="entry name" value="Glycosyl hydrolase domain"/>
    <property type="match status" value="1"/>
</dbReference>
<feature type="domain" description="Glycosyl hydrolase family 13 catalytic" evidence="4">
    <location>
        <begin position="135"/>
        <end position="495"/>
    </location>
</feature>
<dbReference type="CDD" id="cd02857">
    <property type="entry name" value="E_set_CDase_PDE_N"/>
    <property type="match status" value="1"/>
</dbReference>
<dbReference type="GO" id="GO:0005975">
    <property type="term" value="P:carbohydrate metabolic process"/>
    <property type="evidence" value="ECO:0007669"/>
    <property type="project" value="InterPro"/>
</dbReference>
<dbReference type="InterPro" id="IPR045857">
    <property type="entry name" value="O16G_dom_2"/>
</dbReference>
<dbReference type="PANTHER" id="PTHR10357:SF210">
    <property type="entry name" value="MALTODEXTRIN GLUCOSIDASE"/>
    <property type="match status" value="1"/>
</dbReference>
<dbReference type="Gene3D" id="2.60.40.10">
    <property type="entry name" value="Immunoglobulins"/>
    <property type="match status" value="1"/>
</dbReference>
<dbReference type="EMBL" id="FNDZ01000005">
    <property type="protein sequence ID" value="SDI91046.1"/>
    <property type="molecule type" value="Genomic_DNA"/>
</dbReference>
<dbReference type="InterPro" id="IPR013783">
    <property type="entry name" value="Ig-like_fold"/>
</dbReference>
<gene>
    <name evidence="5" type="ORF">SAMN05421804_10583</name>
</gene>
<organism evidence="5 6">
    <name type="scientific">Proteiniclasticum ruminis</name>
    <dbReference type="NCBI Taxonomy" id="398199"/>
    <lineage>
        <taxon>Bacteria</taxon>
        <taxon>Bacillati</taxon>
        <taxon>Bacillota</taxon>
        <taxon>Clostridia</taxon>
        <taxon>Eubacteriales</taxon>
        <taxon>Clostridiaceae</taxon>
        <taxon>Proteiniclasticum</taxon>
    </lineage>
</organism>